<feature type="domain" description="C-type lectin" evidence="3">
    <location>
        <begin position="71"/>
        <end position="177"/>
    </location>
</feature>
<evidence type="ECO:0000256" key="1">
    <source>
        <dbReference type="SAM" id="MobiDB-lite"/>
    </source>
</evidence>
<dbReference type="Gene3D" id="3.10.100.10">
    <property type="entry name" value="Mannose-Binding Protein A, subunit A"/>
    <property type="match status" value="1"/>
</dbReference>
<dbReference type="SMART" id="SM00034">
    <property type="entry name" value="CLECT"/>
    <property type="match status" value="1"/>
</dbReference>
<organism evidence="4">
    <name type="scientific">Graphocephala atropunctata</name>
    <dbReference type="NCBI Taxonomy" id="36148"/>
    <lineage>
        <taxon>Eukaryota</taxon>
        <taxon>Metazoa</taxon>
        <taxon>Ecdysozoa</taxon>
        <taxon>Arthropoda</taxon>
        <taxon>Hexapoda</taxon>
        <taxon>Insecta</taxon>
        <taxon>Pterygota</taxon>
        <taxon>Neoptera</taxon>
        <taxon>Paraneoptera</taxon>
        <taxon>Hemiptera</taxon>
        <taxon>Auchenorrhyncha</taxon>
        <taxon>Membracoidea</taxon>
        <taxon>Cicadellidae</taxon>
        <taxon>Cicadellinae</taxon>
        <taxon>Cicadellini</taxon>
        <taxon>Graphocephala</taxon>
    </lineage>
</organism>
<dbReference type="InterPro" id="IPR016186">
    <property type="entry name" value="C-type_lectin-like/link_sf"/>
</dbReference>
<dbReference type="Pfam" id="PF00059">
    <property type="entry name" value="Lectin_C"/>
    <property type="match status" value="1"/>
</dbReference>
<feature type="non-terminal residue" evidence="4">
    <location>
        <position position="1"/>
    </location>
</feature>
<name>A0A1B6M9Z0_9HEMI</name>
<gene>
    <name evidence="4" type="ORF">g.20423</name>
</gene>
<dbReference type="PROSITE" id="PS50041">
    <property type="entry name" value="C_TYPE_LECTIN_2"/>
    <property type="match status" value="1"/>
</dbReference>
<dbReference type="EMBL" id="GEBQ01007224">
    <property type="protein sequence ID" value="JAT32753.1"/>
    <property type="molecule type" value="Transcribed_RNA"/>
</dbReference>
<dbReference type="AlphaFoldDB" id="A0A1B6M9Z0"/>
<protein>
    <recommendedName>
        <fullName evidence="3">C-type lectin domain-containing protein</fullName>
    </recommendedName>
</protein>
<evidence type="ECO:0000256" key="2">
    <source>
        <dbReference type="SAM" id="SignalP"/>
    </source>
</evidence>
<feature type="region of interest" description="Disordered" evidence="1">
    <location>
        <begin position="33"/>
        <end position="60"/>
    </location>
</feature>
<keyword evidence="2" id="KW-0732">Signal</keyword>
<proteinExistence type="predicted"/>
<dbReference type="CDD" id="cd00037">
    <property type="entry name" value="CLECT"/>
    <property type="match status" value="1"/>
</dbReference>
<feature type="compositionally biased region" description="Basic and acidic residues" evidence="1">
    <location>
        <begin position="44"/>
        <end position="60"/>
    </location>
</feature>
<dbReference type="SUPFAM" id="SSF56436">
    <property type="entry name" value="C-type lectin-like"/>
    <property type="match status" value="1"/>
</dbReference>
<accession>A0A1B6M9Z0</accession>
<feature type="chain" id="PRO_5008587995" description="C-type lectin domain-containing protein" evidence="2">
    <location>
        <begin position="21"/>
        <end position="186"/>
    </location>
</feature>
<feature type="signal peptide" evidence="2">
    <location>
        <begin position="1"/>
        <end position="20"/>
    </location>
</feature>
<dbReference type="PANTHER" id="PTHR22803">
    <property type="entry name" value="MANNOSE, PHOSPHOLIPASE, LECTIN RECEPTOR RELATED"/>
    <property type="match status" value="1"/>
</dbReference>
<sequence>GKLLLTVQVATWILAMGTISNPAKVTVEVDTTHSQCGGGNMTRDNNEEQRPSRCNHHPPEPDWQKNCTKRYYVEHTYKMNWHDAGRECEKRGQRLVSMHNAEEAVHVMRAIVLHGPDKFWTAGTDMIQEGVFVWSTSWDPFTYTNWAECLPLKSVALRCVQILPNFKWTNANCRKNRAKFICESCK</sequence>
<evidence type="ECO:0000259" key="3">
    <source>
        <dbReference type="PROSITE" id="PS50041"/>
    </source>
</evidence>
<reference evidence="4" key="1">
    <citation type="submission" date="2015-11" db="EMBL/GenBank/DDBJ databases">
        <title>De novo transcriptome assembly of four potential Pierce s Disease insect vectors from Arizona vineyards.</title>
        <authorList>
            <person name="Tassone E.E."/>
        </authorList>
    </citation>
    <scope>NUCLEOTIDE SEQUENCE</scope>
</reference>
<dbReference type="InterPro" id="IPR016187">
    <property type="entry name" value="CTDL_fold"/>
</dbReference>
<dbReference type="InterPro" id="IPR050111">
    <property type="entry name" value="C-type_lectin/snaclec_domain"/>
</dbReference>
<dbReference type="InterPro" id="IPR001304">
    <property type="entry name" value="C-type_lectin-like"/>
</dbReference>
<evidence type="ECO:0000313" key="4">
    <source>
        <dbReference type="EMBL" id="JAT32753.1"/>
    </source>
</evidence>